<gene>
    <name evidence="2" type="ORF">BM221_010380</name>
</gene>
<protein>
    <submittedName>
        <fullName evidence="2">Uncharacterized protein</fullName>
    </submittedName>
</protein>
<keyword evidence="1" id="KW-0732">Signal</keyword>
<accession>A0A2N6N9G6</accession>
<name>A0A2N6N9G6_BEABA</name>
<evidence type="ECO:0000313" key="3">
    <source>
        <dbReference type="Proteomes" id="UP000235728"/>
    </source>
</evidence>
<organism evidence="2 3">
    <name type="scientific">Beauveria bassiana</name>
    <name type="common">White muscardine disease fungus</name>
    <name type="synonym">Tritirachium shiotae</name>
    <dbReference type="NCBI Taxonomy" id="176275"/>
    <lineage>
        <taxon>Eukaryota</taxon>
        <taxon>Fungi</taxon>
        <taxon>Dikarya</taxon>
        <taxon>Ascomycota</taxon>
        <taxon>Pezizomycotina</taxon>
        <taxon>Sordariomycetes</taxon>
        <taxon>Hypocreomycetidae</taxon>
        <taxon>Hypocreales</taxon>
        <taxon>Cordycipitaceae</taxon>
        <taxon>Beauveria</taxon>
    </lineage>
</organism>
<comment type="caution">
    <text evidence="2">The sequence shown here is derived from an EMBL/GenBank/DDBJ whole genome shotgun (WGS) entry which is preliminary data.</text>
</comment>
<proteinExistence type="predicted"/>
<reference evidence="2 3" key="1">
    <citation type="journal article" date="2016" name="Appl. Microbiol. Biotechnol.">
        <title>Characterization of T-DNA insertion mutants with decreased virulence in the entomopathogenic fungus Beauveria bassiana JEF-007.</title>
        <authorList>
            <person name="Kim S."/>
            <person name="Lee S.J."/>
            <person name="Nai Y.S."/>
            <person name="Yu J.S."/>
            <person name="Lee M.R."/>
            <person name="Yang Y.T."/>
            <person name="Kim J.S."/>
        </authorList>
    </citation>
    <scope>NUCLEOTIDE SEQUENCE [LARGE SCALE GENOMIC DNA]</scope>
    <source>
        <strain evidence="2 3">JEF-007</strain>
    </source>
</reference>
<sequence>MKPFIALLLLAAAALAAPELPARGDATKPVKEADNSRADCWKSRGMLPAKATHNEDCIGTIEYCLRGFYSSHGEEFDNADDCLRSRGLDPATAVDAMRIVFWDDYKKGLGALEAANELFNRYMLLTRFARTSVSDENDKEGNDFISGFQSSNENRLFQAREMISKAKYHLKRAFGLIHDEEIEAGIEEAKGNLTAAWDELQMKDVNQLRSMRDWFKERSEEKYFHNI</sequence>
<dbReference type="AlphaFoldDB" id="A0A2N6N9G6"/>
<feature type="chain" id="PRO_5014659502" evidence="1">
    <location>
        <begin position="17"/>
        <end position="227"/>
    </location>
</feature>
<dbReference type="EMBL" id="MRVG01000016">
    <property type="protein sequence ID" value="PMB63908.1"/>
    <property type="molecule type" value="Genomic_DNA"/>
</dbReference>
<dbReference type="Proteomes" id="UP000235728">
    <property type="component" value="Unassembled WGS sequence"/>
</dbReference>
<dbReference type="OMA" id="ATHNEDC"/>
<evidence type="ECO:0000256" key="1">
    <source>
        <dbReference type="SAM" id="SignalP"/>
    </source>
</evidence>
<evidence type="ECO:0000313" key="2">
    <source>
        <dbReference type="EMBL" id="PMB63908.1"/>
    </source>
</evidence>
<feature type="signal peptide" evidence="1">
    <location>
        <begin position="1"/>
        <end position="16"/>
    </location>
</feature>